<dbReference type="AlphaFoldDB" id="G3HKH5"/>
<dbReference type="EMBL" id="JH000460">
    <property type="protein sequence ID" value="EGW04054.1"/>
    <property type="molecule type" value="Genomic_DNA"/>
</dbReference>
<dbReference type="InParanoid" id="G3HKH5"/>
<reference evidence="2" key="1">
    <citation type="journal article" date="2011" name="Nat. Biotechnol.">
        <title>The genomic sequence of the Chinese hamster ovary (CHO)-K1 cell line.</title>
        <authorList>
            <person name="Xu X."/>
            <person name="Nagarajan H."/>
            <person name="Lewis N.E."/>
            <person name="Pan S."/>
            <person name="Cai Z."/>
            <person name="Liu X."/>
            <person name="Chen W."/>
            <person name="Xie M."/>
            <person name="Wang W."/>
            <person name="Hammond S."/>
            <person name="Andersen M.R."/>
            <person name="Neff N."/>
            <person name="Passarelli B."/>
            <person name="Koh W."/>
            <person name="Fan H.C."/>
            <person name="Wang J."/>
            <person name="Gui Y."/>
            <person name="Lee K.H."/>
            <person name="Betenbaugh M.J."/>
            <person name="Quake S.R."/>
            <person name="Famili I."/>
            <person name="Palsson B.O."/>
            <person name="Wang J."/>
        </authorList>
    </citation>
    <scope>NUCLEOTIDE SEQUENCE [LARGE SCALE GENOMIC DNA]</scope>
    <source>
        <strain evidence="2">CHO K1 cell line</strain>
    </source>
</reference>
<evidence type="ECO:0000313" key="1">
    <source>
        <dbReference type="EMBL" id="EGW04054.1"/>
    </source>
</evidence>
<protein>
    <submittedName>
        <fullName evidence="1">Uncharacterized protein</fullName>
    </submittedName>
</protein>
<accession>G3HKH5</accession>
<organism evidence="1 2">
    <name type="scientific">Cricetulus griseus</name>
    <name type="common">Chinese hamster</name>
    <name type="synonym">Cricetulus barabensis griseus</name>
    <dbReference type="NCBI Taxonomy" id="10029"/>
    <lineage>
        <taxon>Eukaryota</taxon>
        <taxon>Metazoa</taxon>
        <taxon>Chordata</taxon>
        <taxon>Craniata</taxon>
        <taxon>Vertebrata</taxon>
        <taxon>Euteleostomi</taxon>
        <taxon>Mammalia</taxon>
        <taxon>Eutheria</taxon>
        <taxon>Euarchontoglires</taxon>
        <taxon>Glires</taxon>
        <taxon>Rodentia</taxon>
        <taxon>Myomorpha</taxon>
        <taxon>Muroidea</taxon>
        <taxon>Cricetidae</taxon>
        <taxon>Cricetinae</taxon>
        <taxon>Cricetulus</taxon>
    </lineage>
</organism>
<name>G3HKH5_CRIGR</name>
<dbReference type="Proteomes" id="UP000001075">
    <property type="component" value="Unassembled WGS sequence"/>
</dbReference>
<sequence>MVKCCSCFYHPCPPPRGQRYYALSVKTLRYKCPDWRTGVFTQSFKVFVFADAL</sequence>
<gene>
    <name evidence="1" type="ORF">I79_011201</name>
</gene>
<evidence type="ECO:0000313" key="2">
    <source>
        <dbReference type="Proteomes" id="UP000001075"/>
    </source>
</evidence>
<proteinExistence type="predicted"/>